<reference evidence="1" key="1">
    <citation type="submission" date="2018-05" db="EMBL/GenBank/DDBJ databases">
        <authorList>
            <person name="Lanie J.A."/>
            <person name="Ng W.-L."/>
            <person name="Kazmierczak K.M."/>
            <person name="Andrzejewski T.M."/>
            <person name="Davidsen T.M."/>
            <person name="Wayne K.J."/>
            <person name="Tettelin H."/>
            <person name="Glass J.I."/>
            <person name="Rusch D."/>
            <person name="Podicherti R."/>
            <person name="Tsui H.-C.T."/>
            <person name="Winkler M.E."/>
        </authorList>
    </citation>
    <scope>NUCLEOTIDE SEQUENCE</scope>
</reference>
<accession>A0A382FPR9</accession>
<feature type="non-terminal residue" evidence="1">
    <location>
        <position position="519"/>
    </location>
</feature>
<organism evidence="1">
    <name type="scientific">marine metagenome</name>
    <dbReference type="NCBI Taxonomy" id="408172"/>
    <lineage>
        <taxon>unclassified sequences</taxon>
        <taxon>metagenomes</taxon>
        <taxon>ecological metagenomes</taxon>
    </lineage>
</organism>
<dbReference type="AlphaFoldDB" id="A0A382FPR9"/>
<dbReference type="EMBL" id="UINC01051009">
    <property type="protein sequence ID" value="SVB64649.1"/>
    <property type="molecule type" value="Genomic_DNA"/>
</dbReference>
<sequence length="519" mass="54528">GNLQVTDDLTVDGGTLFVDSSTNRVGFGTVTPSQVVHIVGNTYLDGDLTVTGSTSLSSSSVWTKDGTTNEIYYTTANVGIGTNNPDSSLHVNGTSKFVGNMSMTGHIIPTAANTYDLGSATNTFRHVYVGPGSLYVNGKQVITDDSNTITVSTSINQNLALKTSGTGNLQVSTVGTGDIEITAGGIVQMKKTLQILDGQKITSSGGTTVVCGNNFQSEGSLRGVTLTLDGSTSIGPSQLNVLADATVGSGVAFKAVVLDTNKDFSGIRNLSLTGDLTVAGTTTTVNSTTVSVADGMFKYAANNAANATDFGWYGKYVDSSVTYYSGMFRDATDNKMRFFTSTQVEPTTTVDVTGTGYAKADVVVGDVDFTSGTMRGHIIPDTDDTYDIGSAEFKIRDMYVSENSLWVGDNHKITIDTGGKMKFRKRKTSTMPVAVTNAGGTETLALQHSGKASLSLMKLKHWKAYMRTLSGQGSAKIKDIFRATADDYEEETGADAWLESGNNVYLGASGNVGIGDSTP</sequence>
<proteinExistence type="predicted"/>
<evidence type="ECO:0000313" key="1">
    <source>
        <dbReference type="EMBL" id="SVB64649.1"/>
    </source>
</evidence>
<feature type="non-terminal residue" evidence="1">
    <location>
        <position position="1"/>
    </location>
</feature>
<name>A0A382FPR9_9ZZZZ</name>
<protein>
    <submittedName>
        <fullName evidence="1">Uncharacterized protein</fullName>
    </submittedName>
</protein>
<gene>
    <name evidence="1" type="ORF">METZ01_LOCUS217503</name>
</gene>